<protein>
    <submittedName>
        <fullName evidence="4">ADP-ribose pyrophosphatase</fullName>
    </submittedName>
</protein>
<keyword evidence="5" id="KW-1185">Reference proteome</keyword>
<dbReference type="SUPFAM" id="SSF55811">
    <property type="entry name" value="Nudix"/>
    <property type="match status" value="1"/>
</dbReference>
<dbReference type="GeneID" id="87756122"/>
<dbReference type="GO" id="GO:0019693">
    <property type="term" value="P:ribose phosphate metabolic process"/>
    <property type="evidence" value="ECO:0007669"/>
    <property type="project" value="TreeGrafter"/>
</dbReference>
<reference evidence="4 5" key="1">
    <citation type="submission" date="2016-10" db="EMBL/GenBank/DDBJ databases">
        <authorList>
            <person name="de Groot N.N."/>
        </authorList>
    </citation>
    <scope>NUCLEOTIDE SEQUENCE [LARGE SCALE GENOMIC DNA]</scope>
    <source>
        <strain evidence="4 5">DSM 15230</strain>
    </source>
</reference>
<dbReference type="PANTHER" id="PTHR11839:SF18">
    <property type="entry name" value="NUDIX HYDROLASE DOMAIN-CONTAINING PROTEIN"/>
    <property type="match status" value="1"/>
</dbReference>
<dbReference type="PROSITE" id="PS51462">
    <property type="entry name" value="NUDIX"/>
    <property type="match status" value="1"/>
</dbReference>
<dbReference type="EMBL" id="FMXA01000013">
    <property type="protein sequence ID" value="SDA52729.1"/>
    <property type="molecule type" value="Genomic_DNA"/>
</dbReference>
<dbReference type="GO" id="GO:0005829">
    <property type="term" value="C:cytosol"/>
    <property type="evidence" value="ECO:0007669"/>
    <property type="project" value="TreeGrafter"/>
</dbReference>
<dbReference type="AlphaFoldDB" id="A0A1G5W3P6"/>
<dbReference type="GO" id="GO:0016787">
    <property type="term" value="F:hydrolase activity"/>
    <property type="evidence" value="ECO:0007669"/>
    <property type="project" value="UniProtKB-KW"/>
</dbReference>
<sequence length="181" mass="20476">MSIVKEKRISRKTVFEGHLIKVYTDEADLAGRRVHREVVLHQEASAIIPIDKDGNVLFVEQYRYPVDKVLLEIPAGKVDPGEDGLTCARRELEEETGYTGELIHLGDVYTTPGFCNELIHLYLAENLVHTHQHLDEGEFLNVVAIPLKKVFEDIREGHIHDAKTLSAFAIAGERLKRLADK</sequence>
<evidence type="ECO:0000256" key="1">
    <source>
        <dbReference type="ARBA" id="ARBA00001946"/>
    </source>
</evidence>
<dbReference type="OrthoDB" id="9806150at2"/>
<comment type="cofactor">
    <cofactor evidence="1">
        <name>Mg(2+)</name>
        <dbReference type="ChEBI" id="CHEBI:18420"/>
    </cofactor>
</comment>
<dbReference type="InterPro" id="IPR020084">
    <property type="entry name" value="NUDIX_hydrolase_CS"/>
</dbReference>
<organism evidence="4 5">
    <name type="scientific">Allisonella histaminiformans</name>
    <dbReference type="NCBI Taxonomy" id="209880"/>
    <lineage>
        <taxon>Bacteria</taxon>
        <taxon>Bacillati</taxon>
        <taxon>Bacillota</taxon>
        <taxon>Negativicutes</taxon>
        <taxon>Veillonellales</taxon>
        <taxon>Veillonellaceae</taxon>
        <taxon>Allisonella</taxon>
    </lineage>
</organism>
<dbReference type="Gene3D" id="3.90.79.10">
    <property type="entry name" value="Nucleoside Triphosphate Pyrophosphohydrolase"/>
    <property type="match status" value="1"/>
</dbReference>
<evidence type="ECO:0000313" key="5">
    <source>
        <dbReference type="Proteomes" id="UP000199689"/>
    </source>
</evidence>
<dbReference type="InterPro" id="IPR015797">
    <property type="entry name" value="NUDIX_hydrolase-like_dom_sf"/>
</dbReference>
<evidence type="ECO:0000256" key="2">
    <source>
        <dbReference type="ARBA" id="ARBA00022801"/>
    </source>
</evidence>
<dbReference type="InterPro" id="IPR000086">
    <property type="entry name" value="NUDIX_hydrolase_dom"/>
</dbReference>
<dbReference type="STRING" id="209880.SAMN02910343_01103"/>
<gene>
    <name evidence="4" type="ORF">SAMN02910343_01103</name>
</gene>
<accession>A0A1G5W3P6</accession>
<dbReference type="CDD" id="cd03424">
    <property type="entry name" value="NUDIX_ADPRase_Nudt5_UGPPase_Nudt14"/>
    <property type="match status" value="1"/>
</dbReference>
<proteinExistence type="predicted"/>
<dbReference type="RefSeq" id="WP_091364635.1">
    <property type="nucleotide sequence ID" value="NZ_FMXA01000013.1"/>
</dbReference>
<dbReference type="FunFam" id="3.90.79.10:FF:000024">
    <property type="entry name" value="ADP-ribose pyrophosphatase"/>
    <property type="match status" value="1"/>
</dbReference>
<keyword evidence="2" id="KW-0378">Hydrolase</keyword>
<evidence type="ECO:0000313" key="4">
    <source>
        <dbReference type="EMBL" id="SDA52729.1"/>
    </source>
</evidence>
<dbReference type="PROSITE" id="PS00893">
    <property type="entry name" value="NUDIX_BOX"/>
    <property type="match status" value="1"/>
</dbReference>
<name>A0A1G5W3P6_9FIRM</name>
<dbReference type="Proteomes" id="UP000199689">
    <property type="component" value="Unassembled WGS sequence"/>
</dbReference>
<feature type="domain" description="Nudix hydrolase" evidence="3">
    <location>
        <begin position="40"/>
        <end position="167"/>
    </location>
</feature>
<dbReference type="GO" id="GO:0006753">
    <property type="term" value="P:nucleoside phosphate metabolic process"/>
    <property type="evidence" value="ECO:0007669"/>
    <property type="project" value="TreeGrafter"/>
</dbReference>
<dbReference type="Pfam" id="PF00293">
    <property type="entry name" value="NUDIX"/>
    <property type="match status" value="1"/>
</dbReference>
<dbReference type="PANTHER" id="PTHR11839">
    <property type="entry name" value="UDP/ADP-SUGAR PYROPHOSPHATASE"/>
    <property type="match status" value="1"/>
</dbReference>
<evidence type="ECO:0000259" key="3">
    <source>
        <dbReference type="PROSITE" id="PS51462"/>
    </source>
</evidence>